<name>A0A3T1D8C1_9BACL</name>
<dbReference type="InterPro" id="IPR050695">
    <property type="entry name" value="N-acetylmuramoyl_amidase_3"/>
</dbReference>
<proteinExistence type="predicted"/>
<dbReference type="OrthoDB" id="9806267at2"/>
<evidence type="ECO:0000256" key="1">
    <source>
        <dbReference type="ARBA" id="ARBA00022801"/>
    </source>
</evidence>
<dbReference type="AlphaFoldDB" id="A0A3T1D8C1"/>
<dbReference type="PANTHER" id="PTHR30404">
    <property type="entry name" value="N-ACETYLMURAMOYL-L-ALANINE AMIDASE"/>
    <property type="match status" value="1"/>
</dbReference>
<dbReference type="RefSeq" id="WP_130611495.1">
    <property type="nucleotide sequence ID" value="NZ_AP019400.1"/>
</dbReference>
<organism evidence="4 5">
    <name type="scientific">Cohnella abietis</name>
    <dbReference type="NCBI Taxonomy" id="2507935"/>
    <lineage>
        <taxon>Bacteria</taxon>
        <taxon>Bacillati</taxon>
        <taxon>Bacillota</taxon>
        <taxon>Bacilli</taxon>
        <taxon>Bacillales</taxon>
        <taxon>Paenibacillaceae</taxon>
        <taxon>Cohnella</taxon>
    </lineage>
</organism>
<dbReference type="PANTHER" id="PTHR30404:SF0">
    <property type="entry name" value="N-ACETYLMURAMOYL-L-ALANINE AMIDASE AMIC"/>
    <property type="match status" value="1"/>
</dbReference>
<sequence length="247" mass="27085">MNGNNNTPFQKRKTAYMLGIVVLAGVVLSAYGLSSSRTSANIIVPTKKTVALVNKVEGKALNQPVSERHKVVIDAGHGGKDPGAEGVSGSLERDYTLAISQKVFDLLQQDPEFEPYMTRRDDTFVELVDRARIANDLNADTFISIHGNTYTDPKISGTETYYYDEGSIPLAAEVHKQLVKATGFNDRGVKKEGWQVLKQNNNPSILLEVGFLTNPSEEASMLSEQQKDKVAAAIVKGIQSYFSMKID</sequence>
<accession>A0A3T1D8C1</accession>
<dbReference type="CDD" id="cd02696">
    <property type="entry name" value="MurNAc-LAA"/>
    <property type="match status" value="1"/>
</dbReference>
<protein>
    <recommendedName>
        <fullName evidence="3">MurNAc-LAA domain-containing protein</fullName>
    </recommendedName>
</protein>
<keyword evidence="5" id="KW-1185">Reference proteome</keyword>
<dbReference type="Pfam" id="PF01520">
    <property type="entry name" value="Amidase_3"/>
    <property type="match status" value="1"/>
</dbReference>
<dbReference type="EMBL" id="AP019400">
    <property type="protein sequence ID" value="BBI34341.1"/>
    <property type="molecule type" value="Genomic_DNA"/>
</dbReference>
<dbReference type="GO" id="GO:0009253">
    <property type="term" value="P:peptidoglycan catabolic process"/>
    <property type="evidence" value="ECO:0007669"/>
    <property type="project" value="InterPro"/>
</dbReference>
<feature type="domain" description="MurNAc-LAA" evidence="3">
    <location>
        <begin position="131"/>
        <end position="239"/>
    </location>
</feature>
<dbReference type="SMART" id="SM00646">
    <property type="entry name" value="Ami_3"/>
    <property type="match status" value="1"/>
</dbReference>
<dbReference type="GO" id="GO:0008745">
    <property type="term" value="F:N-acetylmuramoyl-L-alanine amidase activity"/>
    <property type="evidence" value="ECO:0007669"/>
    <property type="project" value="InterPro"/>
</dbReference>
<dbReference type="SUPFAM" id="SSF53187">
    <property type="entry name" value="Zn-dependent exopeptidases"/>
    <property type="match status" value="1"/>
</dbReference>
<dbReference type="Gene3D" id="3.40.630.40">
    <property type="entry name" value="Zn-dependent exopeptidases"/>
    <property type="match status" value="1"/>
</dbReference>
<dbReference type="KEGG" id="cohn:KCTCHS21_37400"/>
<evidence type="ECO:0000256" key="2">
    <source>
        <dbReference type="SAM" id="Phobius"/>
    </source>
</evidence>
<evidence type="ECO:0000259" key="3">
    <source>
        <dbReference type="SMART" id="SM00646"/>
    </source>
</evidence>
<dbReference type="InterPro" id="IPR002508">
    <property type="entry name" value="MurNAc-LAA_cat"/>
</dbReference>
<gene>
    <name evidence="4" type="ORF">KCTCHS21_37400</name>
</gene>
<evidence type="ECO:0000313" key="5">
    <source>
        <dbReference type="Proteomes" id="UP000289856"/>
    </source>
</evidence>
<dbReference type="GO" id="GO:0030288">
    <property type="term" value="C:outer membrane-bounded periplasmic space"/>
    <property type="evidence" value="ECO:0007669"/>
    <property type="project" value="TreeGrafter"/>
</dbReference>
<keyword evidence="2" id="KW-0472">Membrane</keyword>
<feature type="transmembrane region" description="Helical" evidence="2">
    <location>
        <begin position="15"/>
        <end position="33"/>
    </location>
</feature>
<keyword evidence="2" id="KW-1133">Transmembrane helix</keyword>
<keyword evidence="1" id="KW-0378">Hydrolase</keyword>
<evidence type="ECO:0000313" key="4">
    <source>
        <dbReference type="EMBL" id="BBI34341.1"/>
    </source>
</evidence>
<keyword evidence="2" id="KW-0812">Transmembrane</keyword>
<reference evidence="4 5" key="1">
    <citation type="submission" date="2019-01" db="EMBL/GenBank/DDBJ databases">
        <title>Complete genome sequence of Cohnella hallensis HS21 isolated from Korean fir (Abies koreana) rhizospheric soil.</title>
        <authorList>
            <person name="Jiang L."/>
            <person name="Kang S.W."/>
            <person name="Kim S."/>
            <person name="Jung J."/>
            <person name="Kim C.Y."/>
            <person name="Kim D.H."/>
            <person name="Kim S.W."/>
            <person name="Lee J."/>
        </authorList>
    </citation>
    <scope>NUCLEOTIDE SEQUENCE [LARGE SCALE GENOMIC DNA]</scope>
    <source>
        <strain evidence="4 5">HS21</strain>
    </source>
</reference>
<dbReference type="Proteomes" id="UP000289856">
    <property type="component" value="Chromosome"/>
</dbReference>